<evidence type="ECO:0000256" key="2">
    <source>
        <dbReference type="ARBA" id="ARBA00022475"/>
    </source>
</evidence>
<evidence type="ECO:0000256" key="5">
    <source>
        <dbReference type="ARBA" id="ARBA00023136"/>
    </source>
</evidence>
<keyword evidence="4 6" id="KW-1133">Transmembrane helix</keyword>
<dbReference type="Proteomes" id="UP000565711">
    <property type="component" value="Unassembled WGS sequence"/>
</dbReference>
<feature type="transmembrane region" description="Helical" evidence="6">
    <location>
        <begin position="174"/>
        <end position="196"/>
    </location>
</feature>
<dbReference type="Gene3D" id="1.20.1250.20">
    <property type="entry name" value="MFS general substrate transporter like domains"/>
    <property type="match status" value="1"/>
</dbReference>
<sequence length="397" mass="39748">MTTSTATPEAVAPHPDRRARSALFIMFLGSFSLVTAEFLPPGVLTELATDLRVPEGVVGLSVSATAVTALVAALGLSSVFPRLDRRTLLIVLTLGAAVSNLVVALAPNIVLLLAARLLLGVAVGGYWSMALVIASRLVPADRLGRAMMIVNAGTTVATVAGVPLGVVLSTAAGWRVTFVVVAALTTVAAVAVRLALPPIPPTPGIGWAAMGSALRTPGLIAGLAGVVAVIGGHMAGFTYVRPALTELLGAGPAVVAVLLALFGVGGVLGNFVLGALADRRLELLLTVVPGAIGVSLLAVVVSEVVAPAAYFAVIVWGAAFGGILNLVQVWVSRMVPDRVEAGSGLVVAGFQLAIIAGSAIGGRGVDSLGTAATYGLAAVVAVAGGAALRMSLRRAPR</sequence>
<dbReference type="PANTHER" id="PTHR43124:SF5">
    <property type="entry name" value="PURINE RIBONUCLEOSIDE EFFLUX PUMP NEPI"/>
    <property type="match status" value="1"/>
</dbReference>
<dbReference type="RefSeq" id="WP_067879685.1">
    <property type="nucleotide sequence ID" value="NZ_JAAXOP010000021.1"/>
</dbReference>
<dbReference type="SUPFAM" id="SSF103473">
    <property type="entry name" value="MFS general substrate transporter"/>
    <property type="match status" value="1"/>
</dbReference>
<dbReference type="Pfam" id="PF07690">
    <property type="entry name" value="MFS_1"/>
    <property type="match status" value="1"/>
</dbReference>
<feature type="transmembrane region" description="Helical" evidence="6">
    <location>
        <begin position="113"/>
        <end position="134"/>
    </location>
</feature>
<accession>A0A846Y7R1</accession>
<keyword evidence="3 6" id="KW-0812">Transmembrane</keyword>
<evidence type="ECO:0000256" key="1">
    <source>
        <dbReference type="ARBA" id="ARBA00004651"/>
    </source>
</evidence>
<feature type="transmembrane region" description="Helical" evidence="6">
    <location>
        <begin position="217"/>
        <end position="240"/>
    </location>
</feature>
<dbReference type="InterPro" id="IPR011701">
    <property type="entry name" value="MFS"/>
</dbReference>
<feature type="transmembrane region" description="Helical" evidence="6">
    <location>
        <begin position="372"/>
        <end position="392"/>
    </location>
</feature>
<feature type="transmembrane region" description="Helical" evidence="6">
    <location>
        <begin position="252"/>
        <end position="276"/>
    </location>
</feature>
<dbReference type="GO" id="GO:0022857">
    <property type="term" value="F:transmembrane transporter activity"/>
    <property type="evidence" value="ECO:0007669"/>
    <property type="project" value="InterPro"/>
</dbReference>
<proteinExistence type="predicted"/>
<evidence type="ECO:0000259" key="7">
    <source>
        <dbReference type="PROSITE" id="PS50850"/>
    </source>
</evidence>
<keyword evidence="2" id="KW-1003">Cell membrane</keyword>
<dbReference type="InterPro" id="IPR020846">
    <property type="entry name" value="MFS_dom"/>
</dbReference>
<dbReference type="PANTHER" id="PTHR43124">
    <property type="entry name" value="PURINE EFFLUX PUMP PBUE"/>
    <property type="match status" value="1"/>
</dbReference>
<reference evidence="8 9" key="1">
    <citation type="submission" date="2020-04" db="EMBL/GenBank/DDBJ databases">
        <title>MicrobeNet Type strains.</title>
        <authorList>
            <person name="Nicholson A.C."/>
        </authorList>
    </citation>
    <scope>NUCLEOTIDE SEQUENCE [LARGE SCALE GENOMIC DNA]</scope>
    <source>
        <strain evidence="8 9">JCM 12354</strain>
    </source>
</reference>
<dbReference type="PROSITE" id="PS50850">
    <property type="entry name" value="MFS"/>
    <property type="match status" value="1"/>
</dbReference>
<dbReference type="AlphaFoldDB" id="A0A846Y7R1"/>
<evidence type="ECO:0000313" key="9">
    <source>
        <dbReference type="Proteomes" id="UP000565711"/>
    </source>
</evidence>
<evidence type="ECO:0000256" key="6">
    <source>
        <dbReference type="SAM" id="Phobius"/>
    </source>
</evidence>
<feature type="transmembrane region" description="Helical" evidence="6">
    <location>
        <begin position="88"/>
        <end position="107"/>
    </location>
</feature>
<feature type="transmembrane region" description="Helical" evidence="6">
    <location>
        <begin position="22"/>
        <end position="44"/>
    </location>
</feature>
<dbReference type="InterPro" id="IPR036259">
    <property type="entry name" value="MFS_trans_sf"/>
</dbReference>
<dbReference type="InterPro" id="IPR050189">
    <property type="entry name" value="MFS_Efflux_Transporters"/>
</dbReference>
<name>A0A846Y7R1_9NOCA</name>
<feature type="transmembrane region" description="Helical" evidence="6">
    <location>
        <begin position="339"/>
        <end position="360"/>
    </location>
</feature>
<evidence type="ECO:0000313" key="8">
    <source>
        <dbReference type="EMBL" id="NKY53844.1"/>
    </source>
</evidence>
<feature type="transmembrane region" description="Helical" evidence="6">
    <location>
        <begin position="146"/>
        <end position="168"/>
    </location>
</feature>
<dbReference type="GO" id="GO:0005886">
    <property type="term" value="C:plasma membrane"/>
    <property type="evidence" value="ECO:0007669"/>
    <property type="project" value="UniProtKB-SubCell"/>
</dbReference>
<feature type="transmembrane region" description="Helical" evidence="6">
    <location>
        <begin position="56"/>
        <end position="76"/>
    </location>
</feature>
<dbReference type="CDD" id="cd17324">
    <property type="entry name" value="MFS_NepI_like"/>
    <property type="match status" value="1"/>
</dbReference>
<feature type="transmembrane region" description="Helical" evidence="6">
    <location>
        <begin position="283"/>
        <end position="302"/>
    </location>
</feature>
<keyword evidence="5 6" id="KW-0472">Membrane</keyword>
<organism evidence="8 9">
    <name type="scientific">Nocardia vermiculata</name>
    <dbReference type="NCBI Taxonomy" id="257274"/>
    <lineage>
        <taxon>Bacteria</taxon>
        <taxon>Bacillati</taxon>
        <taxon>Actinomycetota</taxon>
        <taxon>Actinomycetes</taxon>
        <taxon>Mycobacteriales</taxon>
        <taxon>Nocardiaceae</taxon>
        <taxon>Nocardia</taxon>
    </lineage>
</organism>
<comment type="subcellular location">
    <subcellularLocation>
        <location evidence="1">Cell membrane</location>
        <topology evidence="1">Multi-pass membrane protein</topology>
    </subcellularLocation>
</comment>
<protein>
    <submittedName>
        <fullName evidence="8">MFS transporter</fullName>
    </submittedName>
</protein>
<comment type="caution">
    <text evidence="8">The sequence shown here is derived from an EMBL/GenBank/DDBJ whole genome shotgun (WGS) entry which is preliminary data.</text>
</comment>
<feature type="domain" description="Major facilitator superfamily (MFS) profile" evidence="7">
    <location>
        <begin position="22"/>
        <end position="396"/>
    </location>
</feature>
<dbReference type="EMBL" id="JAAXOP010000021">
    <property type="protein sequence ID" value="NKY53844.1"/>
    <property type="molecule type" value="Genomic_DNA"/>
</dbReference>
<gene>
    <name evidence="8" type="ORF">HGA08_26975</name>
</gene>
<feature type="transmembrane region" description="Helical" evidence="6">
    <location>
        <begin position="308"/>
        <end position="327"/>
    </location>
</feature>
<evidence type="ECO:0000256" key="3">
    <source>
        <dbReference type="ARBA" id="ARBA00022692"/>
    </source>
</evidence>
<evidence type="ECO:0000256" key="4">
    <source>
        <dbReference type="ARBA" id="ARBA00022989"/>
    </source>
</evidence>
<keyword evidence="9" id="KW-1185">Reference proteome</keyword>